<comment type="caution">
    <text evidence="3">The sequence shown here is derived from an EMBL/GenBank/DDBJ whole genome shotgun (WGS) entry which is preliminary data.</text>
</comment>
<feature type="region of interest" description="Disordered" evidence="1">
    <location>
        <begin position="107"/>
        <end position="129"/>
    </location>
</feature>
<feature type="region of interest" description="Disordered" evidence="1">
    <location>
        <begin position="164"/>
        <end position="187"/>
    </location>
</feature>
<keyword evidence="2" id="KW-0472">Membrane</keyword>
<dbReference type="AlphaFoldDB" id="A0AAD6VQB2"/>
<dbReference type="Proteomes" id="UP001219525">
    <property type="component" value="Unassembled WGS sequence"/>
</dbReference>
<name>A0AAD6VQB2_9AGAR</name>
<dbReference type="EMBL" id="JARJCW010000010">
    <property type="protein sequence ID" value="KAJ7219917.1"/>
    <property type="molecule type" value="Genomic_DNA"/>
</dbReference>
<feature type="region of interest" description="Disordered" evidence="1">
    <location>
        <begin position="272"/>
        <end position="296"/>
    </location>
</feature>
<evidence type="ECO:0000313" key="4">
    <source>
        <dbReference type="Proteomes" id="UP001219525"/>
    </source>
</evidence>
<keyword evidence="2" id="KW-0812">Transmembrane</keyword>
<organism evidence="3 4">
    <name type="scientific">Mycena pura</name>
    <dbReference type="NCBI Taxonomy" id="153505"/>
    <lineage>
        <taxon>Eukaryota</taxon>
        <taxon>Fungi</taxon>
        <taxon>Dikarya</taxon>
        <taxon>Basidiomycota</taxon>
        <taxon>Agaricomycotina</taxon>
        <taxon>Agaricomycetes</taxon>
        <taxon>Agaricomycetidae</taxon>
        <taxon>Agaricales</taxon>
        <taxon>Marasmiineae</taxon>
        <taxon>Mycenaceae</taxon>
        <taxon>Mycena</taxon>
    </lineage>
</organism>
<reference evidence="3" key="1">
    <citation type="submission" date="2023-03" db="EMBL/GenBank/DDBJ databases">
        <title>Massive genome expansion in bonnet fungi (Mycena s.s.) driven by repeated elements and novel gene families across ecological guilds.</title>
        <authorList>
            <consortium name="Lawrence Berkeley National Laboratory"/>
            <person name="Harder C.B."/>
            <person name="Miyauchi S."/>
            <person name="Viragh M."/>
            <person name="Kuo A."/>
            <person name="Thoen E."/>
            <person name="Andreopoulos B."/>
            <person name="Lu D."/>
            <person name="Skrede I."/>
            <person name="Drula E."/>
            <person name="Henrissat B."/>
            <person name="Morin E."/>
            <person name="Kohler A."/>
            <person name="Barry K."/>
            <person name="LaButti K."/>
            <person name="Morin E."/>
            <person name="Salamov A."/>
            <person name="Lipzen A."/>
            <person name="Mereny Z."/>
            <person name="Hegedus B."/>
            <person name="Baldrian P."/>
            <person name="Stursova M."/>
            <person name="Weitz H."/>
            <person name="Taylor A."/>
            <person name="Grigoriev I.V."/>
            <person name="Nagy L.G."/>
            <person name="Martin F."/>
            <person name="Kauserud H."/>
        </authorList>
    </citation>
    <scope>NUCLEOTIDE SEQUENCE</scope>
    <source>
        <strain evidence="3">9144</strain>
    </source>
</reference>
<protein>
    <submittedName>
        <fullName evidence="3">Uncharacterized protein</fullName>
    </submittedName>
</protein>
<sequence>MPLRSLGLAAEGLPTILDGGRQTRGRQTMLICAEMTERRSNVPRDTTGAGPRPTSQLRPEGVAALVPSLKPNQPLPGAMALLTRGAQTSQLAEGVTVESAEVTTDTVTEPAGQFEPIVTPQEPDPPLPSPSVSNMTLAVQALSSALDPSESVWGDQFGASDAPFLTQKSSPQAPNTPILPGAPGSTTAATNLTTRDALHPNWFIRCLMYLVAFLHTRHRVTFRAAGLILISVGFIFSCFCGNLIGAVATPRTLKSTFCPDCDEEVFGAGIADNDDVRGQADTPDDPPDVQPSPPRKRKPYMVAAIQLLSVGLHDFFKRPGMVSAVNAWKTRTEVHGELRCMQDGKVWKEIKDVNKRPFFYGPESDEDIRFGVQSKQNQLRSKLFIGSDVLLHPKPRHIFMVNVDILYIGTDNLILSGMTGRKEPQLQRYLKIIVDCQEPDRRNAETAKK</sequence>
<accession>A0AAD6VQB2</accession>
<keyword evidence="2" id="KW-1133">Transmembrane helix</keyword>
<feature type="compositionally biased region" description="Polar residues" evidence="1">
    <location>
        <begin position="166"/>
        <end position="175"/>
    </location>
</feature>
<proteinExistence type="predicted"/>
<evidence type="ECO:0000256" key="1">
    <source>
        <dbReference type="SAM" id="MobiDB-lite"/>
    </source>
</evidence>
<evidence type="ECO:0000256" key="2">
    <source>
        <dbReference type="SAM" id="Phobius"/>
    </source>
</evidence>
<feature type="transmembrane region" description="Helical" evidence="2">
    <location>
        <begin position="224"/>
        <end position="248"/>
    </location>
</feature>
<keyword evidence="4" id="KW-1185">Reference proteome</keyword>
<feature type="region of interest" description="Disordered" evidence="1">
    <location>
        <begin position="37"/>
        <end position="57"/>
    </location>
</feature>
<gene>
    <name evidence="3" type="ORF">GGX14DRAFT_389333</name>
</gene>
<evidence type="ECO:0000313" key="3">
    <source>
        <dbReference type="EMBL" id="KAJ7219917.1"/>
    </source>
</evidence>